<keyword evidence="2" id="KW-0808">Transferase</keyword>
<reference evidence="7" key="1">
    <citation type="submission" date="2017-09" db="EMBL/GenBank/DDBJ databases">
        <authorList>
            <person name="Varghese N."/>
            <person name="Submissions S."/>
        </authorList>
    </citation>
    <scope>NUCLEOTIDE SEQUENCE [LARGE SCALE GENOMIC DNA]</scope>
    <source>
        <strain evidence="7">USBA 140</strain>
    </source>
</reference>
<evidence type="ECO:0000256" key="2">
    <source>
        <dbReference type="ARBA" id="ARBA00022679"/>
    </source>
</evidence>
<dbReference type="GO" id="GO:0032259">
    <property type="term" value="P:methylation"/>
    <property type="evidence" value="ECO:0007669"/>
    <property type="project" value="UniProtKB-KW"/>
</dbReference>
<evidence type="ECO:0000256" key="1">
    <source>
        <dbReference type="ARBA" id="ARBA00022603"/>
    </source>
</evidence>
<evidence type="ECO:0000256" key="3">
    <source>
        <dbReference type="ARBA" id="ARBA00022691"/>
    </source>
</evidence>
<feature type="compositionally biased region" description="Basic and acidic residues" evidence="4">
    <location>
        <begin position="15"/>
        <end position="30"/>
    </location>
</feature>
<proteinExistence type="predicted"/>
<protein>
    <submittedName>
        <fullName evidence="6">Serine/threonine-protein kinase HipA</fullName>
    </submittedName>
</protein>
<dbReference type="PANTHER" id="PTHR43464:SF19">
    <property type="entry name" value="UBIQUINONE BIOSYNTHESIS O-METHYLTRANSFERASE, MITOCHONDRIAL"/>
    <property type="match status" value="1"/>
</dbReference>
<evidence type="ECO:0000313" key="7">
    <source>
        <dbReference type="Proteomes" id="UP000219621"/>
    </source>
</evidence>
<dbReference type="CDD" id="cd02440">
    <property type="entry name" value="AdoMet_MTases"/>
    <property type="match status" value="1"/>
</dbReference>
<dbReference type="PANTHER" id="PTHR43464">
    <property type="entry name" value="METHYLTRANSFERASE"/>
    <property type="match status" value="1"/>
</dbReference>
<dbReference type="SUPFAM" id="SSF53335">
    <property type="entry name" value="S-adenosyl-L-methionine-dependent methyltransferases"/>
    <property type="match status" value="1"/>
</dbReference>
<keyword evidence="3" id="KW-0949">S-adenosyl-L-methionine</keyword>
<dbReference type="GO" id="GO:0016301">
    <property type="term" value="F:kinase activity"/>
    <property type="evidence" value="ECO:0007669"/>
    <property type="project" value="UniProtKB-KW"/>
</dbReference>
<dbReference type="GO" id="GO:0008168">
    <property type="term" value="F:methyltransferase activity"/>
    <property type="evidence" value="ECO:0007669"/>
    <property type="project" value="UniProtKB-KW"/>
</dbReference>
<keyword evidence="6" id="KW-0418">Kinase</keyword>
<feature type="region of interest" description="Disordered" evidence="4">
    <location>
        <begin position="14"/>
        <end position="33"/>
    </location>
</feature>
<dbReference type="InterPro" id="IPR029063">
    <property type="entry name" value="SAM-dependent_MTases_sf"/>
</dbReference>
<accession>A0A286GFU6</accession>
<dbReference type="RefSeq" id="WP_097278626.1">
    <property type="nucleotide sequence ID" value="NZ_OCNJ01000003.1"/>
</dbReference>
<dbReference type="InterPro" id="IPR041698">
    <property type="entry name" value="Methyltransf_25"/>
</dbReference>
<dbReference type="Pfam" id="PF13649">
    <property type="entry name" value="Methyltransf_25"/>
    <property type="match status" value="1"/>
</dbReference>
<gene>
    <name evidence="6" type="ORF">SAMN05421508_103247</name>
</gene>
<dbReference type="Gene3D" id="3.40.50.150">
    <property type="entry name" value="Vaccinia Virus protein VP39"/>
    <property type="match status" value="1"/>
</dbReference>
<dbReference type="Proteomes" id="UP000219621">
    <property type="component" value="Unassembled WGS sequence"/>
</dbReference>
<sequence length="249" mass="27776">MAIGDDPFFLVHSGLRREGPGTDATTREALRPLPPLPERPVVLDLGCGPGGQTLVVAETLRTPITAVDLHGPYLRALEAAAGRRGLADRIRTRREDMRQLSDPPESVDLIWAEGSAYAIGFGDALAAWRRVLKPGGVLVVSELAWLTDAPPKEVQEFWASAYPAMTTPEANEQTALRLGYQAVDRWVMPQTEWWPDYYTPLRQRCKELMPVAEHDPQLMAVVAEQMREIDVFAASANSYSYVFHILRKR</sequence>
<feature type="domain" description="Methyltransferase" evidence="5">
    <location>
        <begin position="42"/>
        <end position="136"/>
    </location>
</feature>
<evidence type="ECO:0000313" key="6">
    <source>
        <dbReference type="EMBL" id="SOD93884.1"/>
    </source>
</evidence>
<dbReference type="AlphaFoldDB" id="A0A286GFU6"/>
<keyword evidence="7" id="KW-1185">Reference proteome</keyword>
<keyword evidence="1" id="KW-0489">Methyltransferase</keyword>
<evidence type="ECO:0000259" key="5">
    <source>
        <dbReference type="Pfam" id="PF13649"/>
    </source>
</evidence>
<name>A0A286GFU6_9PROT</name>
<evidence type="ECO:0000256" key="4">
    <source>
        <dbReference type="SAM" id="MobiDB-lite"/>
    </source>
</evidence>
<organism evidence="6 7">
    <name type="scientific">Caenispirillum bisanense</name>
    <dbReference type="NCBI Taxonomy" id="414052"/>
    <lineage>
        <taxon>Bacteria</taxon>
        <taxon>Pseudomonadati</taxon>
        <taxon>Pseudomonadota</taxon>
        <taxon>Alphaproteobacteria</taxon>
        <taxon>Rhodospirillales</taxon>
        <taxon>Novispirillaceae</taxon>
        <taxon>Caenispirillum</taxon>
    </lineage>
</organism>
<dbReference type="OrthoDB" id="9808480at2"/>
<dbReference type="EMBL" id="OCNJ01000003">
    <property type="protein sequence ID" value="SOD93884.1"/>
    <property type="molecule type" value="Genomic_DNA"/>
</dbReference>